<dbReference type="InterPro" id="IPR002938">
    <property type="entry name" value="FAD-bd"/>
</dbReference>
<dbReference type="OrthoDB" id="9787779at2"/>
<evidence type="ECO:0000259" key="7">
    <source>
        <dbReference type="Pfam" id="PF05199"/>
    </source>
</evidence>
<reference evidence="8 9" key="1">
    <citation type="submission" date="2019-11" db="EMBL/GenBank/DDBJ databases">
        <title>Caenimonas koreensis gen. nov., sp. nov., isolated from activated sludge.</title>
        <authorList>
            <person name="Seung H.R."/>
        </authorList>
    </citation>
    <scope>NUCLEOTIDE SEQUENCE [LARGE SCALE GENOMIC DNA]</scope>
    <source>
        <strain evidence="8 9">EMB320</strain>
    </source>
</reference>
<gene>
    <name evidence="8" type="ORF">GHT07_19725</name>
</gene>
<feature type="domain" description="Glucose-methanol-choline oxidoreductase C-terminal" evidence="7">
    <location>
        <begin position="399"/>
        <end position="519"/>
    </location>
</feature>
<evidence type="ECO:0000259" key="6">
    <source>
        <dbReference type="Pfam" id="PF01494"/>
    </source>
</evidence>
<dbReference type="GO" id="GO:0016614">
    <property type="term" value="F:oxidoreductase activity, acting on CH-OH group of donors"/>
    <property type="evidence" value="ECO:0007669"/>
    <property type="project" value="InterPro"/>
</dbReference>
<evidence type="ECO:0000256" key="2">
    <source>
        <dbReference type="ARBA" id="ARBA00022630"/>
    </source>
</evidence>
<sequence length="539" mass="57243">MTAVRDPIREGLKRGWKVLGGSHGELPATITCDVAIVGSGAGGGVTAELLARAGLDVVVIEEGPLRSSSDFKQHEAIAYPSLYQESAARKTADKAINILQGRCVGGSTTVNWTSSFRTPSSTLRYWREHYGLSTFDDDTLAPYFQQAEQRLSIGPWLVPPNENNDLLRRGAAKLGIAAASISRNVKGCWNLGSCGMGCPTNAKQSMLVTTIPVALDKGARLIVETRVEQLRIANGRVQAIECKSVKPNGAPVSAASVHTTIIAKHYVLSAGAINSPAVLLRSQAPDPHGKLGKRTFLHPVVMSAGVMPAKVEGWSGAPQTIYTDHFLETQAIDGPIGYKLEAPPLHPVIFASSVSGMGAEQAALLRQFPNTHVLLALLRDGFHDQSPGGEVSLRADGSASLDYKLTDFVMDGARRAMLTMAELQFAAGAKEVLPVHELARPYQSWTEAKAAIAALPMQPLLTKVVSAHVMGGCAAAADEKRGVTRPDGQHWQLANLSIHDGSIFPTSIGANPQLSIYGITNRLAQGLARRLGADAVTLA</sequence>
<dbReference type="GO" id="GO:0071949">
    <property type="term" value="F:FAD binding"/>
    <property type="evidence" value="ECO:0007669"/>
    <property type="project" value="InterPro"/>
</dbReference>
<dbReference type="InterPro" id="IPR036188">
    <property type="entry name" value="FAD/NAD-bd_sf"/>
</dbReference>
<dbReference type="InterPro" id="IPR007867">
    <property type="entry name" value="GMC_OxRtase_C"/>
</dbReference>
<dbReference type="Pfam" id="PF00732">
    <property type="entry name" value="GMC_oxred_N"/>
    <property type="match status" value="1"/>
</dbReference>
<evidence type="ECO:0000313" key="9">
    <source>
        <dbReference type="Proteomes" id="UP000487350"/>
    </source>
</evidence>
<feature type="domain" description="Glucose-methanol-choline oxidoreductase N-terminal" evidence="5">
    <location>
        <begin position="81"/>
        <end position="300"/>
    </location>
</feature>
<keyword evidence="3" id="KW-0274">FAD</keyword>
<feature type="domain" description="FAD-binding" evidence="6">
    <location>
        <begin position="32"/>
        <end position="62"/>
    </location>
</feature>
<accession>A0A844BCU7</accession>
<dbReference type="Pfam" id="PF01494">
    <property type="entry name" value="FAD_binding_3"/>
    <property type="match status" value="1"/>
</dbReference>
<evidence type="ECO:0000313" key="8">
    <source>
        <dbReference type="EMBL" id="MRD49509.1"/>
    </source>
</evidence>
<keyword evidence="9" id="KW-1185">Reference proteome</keyword>
<dbReference type="InterPro" id="IPR000172">
    <property type="entry name" value="GMC_OxRdtase_N"/>
</dbReference>
<dbReference type="Proteomes" id="UP000487350">
    <property type="component" value="Unassembled WGS sequence"/>
</dbReference>
<dbReference type="Pfam" id="PF05199">
    <property type="entry name" value="GMC_oxred_C"/>
    <property type="match status" value="1"/>
</dbReference>
<evidence type="ECO:0000256" key="1">
    <source>
        <dbReference type="ARBA" id="ARBA00010790"/>
    </source>
</evidence>
<dbReference type="AlphaFoldDB" id="A0A844BCU7"/>
<dbReference type="Gene3D" id="3.50.50.60">
    <property type="entry name" value="FAD/NAD(P)-binding domain"/>
    <property type="match status" value="2"/>
</dbReference>
<dbReference type="RefSeq" id="WP_153586820.1">
    <property type="nucleotide sequence ID" value="NZ_WJBU01000026.1"/>
</dbReference>
<keyword evidence="4" id="KW-0560">Oxidoreductase</keyword>
<dbReference type="EMBL" id="WJBU01000026">
    <property type="protein sequence ID" value="MRD49509.1"/>
    <property type="molecule type" value="Genomic_DNA"/>
</dbReference>
<evidence type="ECO:0000259" key="5">
    <source>
        <dbReference type="Pfam" id="PF00732"/>
    </source>
</evidence>
<dbReference type="PANTHER" id="PTHR46056">
    <property type="entry name" value="LONG-CHAIN-ALCOHOL OXIDASE"/>
    <property type="match status" value="1"/>
</dbReference>
<protein>
    <submittedName>
        <fullName evidence="8">FAD-binding protein</fullName>
    </submittedName>
</protein>
<dbReference type="SUPFAM" id="SSF51905">
    <property type="entry name" value="FAD/NAD(P)-binding domain"/>
    <property type="match status" value="1"/>
</dbReference>
<evidence type="ECO:0000256" key="3">
    <source>
        <dbReference type="ARBA" id="ARBA00022827"/>
    </source>
</evidence>
<organism evidence="8 9">
    <name type="scientific">Caenimonas koreensis DSM 17982</name>
    <dbReference type="NCBI Taxonomy" id="1121255"/>
    <lineage>
        <taxon>Bacteria</taxon>
        <taxon>Pseudomonadati</taxon>
        <taxon>Pseudomonadota</taxon>
        <taxon>Betaproteobacteria</taxon>
        <taxon>Burkholderiales</taxon>
        <taxon>Comamonadaceae</taxon>
        <taxon>Caenimonas</taxon>
    </lineage>
</organism>
<dbReference type="PANTHER" id="PTHR46056:SF12">
    <property type="entry name" value="LONG-CHAIN-ALCOHOL OXIDASE"/>
    <property type="match status" value="1"/>
</dbReference>
<name>A0A844BCU7_9BURK</name>
<comment type="similarity">
    <text evidence="1">Belongs to the GMC oxidoreductase family.</text>
</comment>
<comment type="caution">
    <text evidence="8">The sequence shown here is derived from an EMBL/GenBank/DDBJ whole genome shotgun (WGS) entry which is preliminary data.</text>
</comment>
<evidence type="ECO:0000256" key="4">
    <source>
        <dbReference type="ARBA" id="ARBA00023002"/>
    </source>
</evidence>
<keyword evidence="2" id="KW-0285">Flavoprotein</keyword>
<proteinExistence type="inferred from homology"/>